<comment type="catalytic activity">
    <reaction evidence="23">
        <text>L-threonyl-[protein] + ATP = O-phospho-L-threonyl-[protein] + ADP + H(+)</text>
        <dbReference type="Rhea" id="RHEA:46608"/>
        <dbReference type="Rhea" id="RHEA-COMP:11060"/>
        <dbReference type="Rhea" id="RHEA-COMP:11605"/>
        <dbReference type="ChEBI" id="CHEBI:15378"/>
        <dbReference type="ChEBI" id="CHEBI:30013"/>
        <dbReference type="ChEBI" id="CHEBI:30616"/>
        <dbReference type="ChEBI" id="CHEBI:61977"/>
        <dbReference type="ChEBI" id="CHEBI:456216"/>
        <dbReference type="EC" id="2.7.11.1"/>
    </reaction>
</comment>
<dbReference type="SUPFAM" id="SSF52047">
    <property type="entry name" value="RNI-like"/>
    <property type="match status" value="1"/>
</dbReference>
<keyword evidence="8" id="KW-0808">Transferase</keyword>
<evidence type="ECO:0000256" key="10">
    <source>
        <dbReference type="ARBA" id="ARBA00022723"/>
    </source>
</evidence>
<dbReference type="SUPFAM" id="SSF52540">
    <property type="entry name" value="P-loop containing nucleoside triphosphate hydrolases"/>
    <property type="match status" value="1"/>
</dbReference>
<dbReference type="EC" id="6.3.4.2" evidence="25"/>
<dbReference type="Gene3D" id="3.40.50.300">
    <property type="entry name" value="P-loop containing nucleotide triphosphate hydrolases"/>
    <property type="match status" value="1"/>
</dbReference>
<dbReference type="FunFam" id="3.80.10.10:FF:000299">
    <property type="entry name" value="Piriformospora indica-insensitive protein 2"/>
    <property type="match status" value="1"/>
</dbReference>
<keyword evidence="12" id="KW-0677">Repeat</keyword>
<comment type="catalytic activity">
    <reaction evidence="24">
        <text>L-seryl-[protein] + ATP = O-phospho-L-seryl-[protein] + ADP + H(+)</text>
        <dbReference type="Rhea" id="RHEA:17989"/>
        <dbReference type="Rhea" id="RHEA-COMP:9863"/>
        <dbReference type="Rhea" id="RHEA-COMP:11604"/>
        <dbReference type="ChEBI" id="CHEBI:15378"/>
        <dbReference type="ChEBI" id="CHEBI:29999"/>
        <dbReference type="ChEBI" id="CHEBI:30616"/>
        <dbReference type="ChEBI" id="CHEBI:83421"/>
        <dbReference type="ChEBI" id="CHEBI:456216"/>
        <dbReference type="EC" id="2.7.11.1"/>
    </reaction>
</comment>
<evidence type="ECO:0000313" key="30">
    <source>
        <dbReference type="Proteomes" id="UP001195483"/>
    </source>
</evidence>
<dbReference type="GO" id="GO:0019856">
    <property type="term" value="P:pyrimidine nucleobase biosynthetic process"/>
    <property type="evidence" value="ECO:0007669"/>
    <property type="project" value="TreeGrafter"/>
</dbReference>
<dbReference type="GO" id="GO:0046872">
    <property type="term" value="F:metal ion binding"/>
    <property type="evidence" value="ECO:0007669"/>
    <property type="project" value="UniProtKB-KW"/>
</dbReference>
<keyword evidence="10" id="KW-0479">Metal-binding</keyword>
<dbReference type="Pfam" id="PF06418">
    <property type="entry name" value="CTP_synth_N"/>
    <property type="match status" value="1"/>
</dbReference>
<evidence type="ECO:0000256" key="13">
    <source>
        <dbReference type="ARBA" id="ARBA00022741"/>
    </source>
</evidence>
<evidence type="ECO:0000256" key="19">
    <source>
        <dbReference type="ARBA" id="ARBA00023136"/>
    </source>
</evidence>
<dbReference type="InterPro" id="IPR017456">
    <property type="entry name" value="CTP_synthase_N"/>
</dbReference>
<evidence type="ECO:0000256" key="6">
    <source>
        <dbReference type="ARBA" id="ARBA00022598"/>
    </source>
</evidence>
<keyword evidence="5" id="KW-0597">Phosphoprotein</keyword>
<sequence>MSRKKAVKYIFVTGGVVSSLGKGILSASIGALLKQHGLRVTIQKYDPYINVDPGTMSPFQHGEVFVTEDGAETDLDLGHYERFLDAPTSRENNLTMGQVYLSIIERERKGDFLGKTVQVIPHVVDEIKARMQVLGKTNSFDVVITEIGGTVGDMESSPFLEAMRQLKLELGTTAVLNIHLALVPFIKSAGELKTKPTQHSVRMLLEIGIQPDILICRSEQPLPSEIKKKIGLFCNLNKKNVISFHDIATIYEAPLLLSKEEVPSLIFNKLKIHPVTEKPSLKVWEAFVHGVKHPEHGTVTIAICGKYVEYPDAYKSILESFIHAGVANKVKVDIVFLRSEDIENKIKTAEELLAGAHAVLIAPGFGYRGIEGKIEIIRYARENMIPLFGICLGMQCAVIEFARHVCKLEHATSSEFQKKSKFAVIDIMKNQQKINQKGGTMRLGSYACSLLAGSKMEKIYGKPLINERHRHRYETHGMLLSGISPDGVLVEAIELPSHPWFIGVQFHPELKSRVSQDGGMTVAEHLAGKDIDVTLIDKKNHHLFQPLLYQVASASLTPGDVAMPIRTILRGKKNIDVIYENVVNISLEQRIVVLQSGRECPFDFLVIAIGTRHSYFGNNEWEEYAPGLKTLDDAMFIRKRMLLAFERAKVIKDKHNNREQIHKTLRFVMIGGGPTGVEVAGALAEISNKVFLPDFPMLRKDDIHIVIIEAGTRLLPTFPNALSTWAKHTLQEMGVSVYLNETVENIEKGSVTTSLREIATDNIVWAAGNEAPSLLKSLNCPTDKSTKNVFVIGDAAAFKNKDGFLPGVAQTAIQQGRYVANLIMSSTPKKYRKPFKYYDKGNMAVIGRGKAIVSAANGRSILTSKIIPIIVTVLNLTSHIELQAQKKVTNENSKNVSVDQKALIEFYYATNGKKWRNNTNWLSNKPLNKWYGVVTDEEGRVRELDLSDNQLNGKIPPNLGNLTNLEWLDLGFNQLNGTIPNSFGKLTKLEMLFLNNNQLTGEIPKNLGDMAKLEWLYLNENQLTGSIPGSLGNLTKLTKLYLNENLLTGTIPDSIGNLAKLELLYLNENRLTDSIPSSLGSLKKLSVVSLWENQLSGQIPSSLGNLTKLEILYLNKNQLKGTIPTTLGKLSNLSSLYLWGNQLTGTIPTNFGNLKNLTKLDLNKNLLTGSIPSSLGNLTSLTILDLSYNKLTGEIPSSLGKLSELEWLLLGFNQLTGEIPKSFGNLLNLTKFYLGGNKLRKTPDLEGNDEVQQFLQRMR</sequence>
<dbReference type="FunFam" id="3.40.50.300:FF:000009">
    <property type="entry name" value="CTP synthase"/>
    <property type="match status" value="1"/>
</dbReference>
<dbReference type="GO" id="GO:0005524">
    <property type="term" value="F:ATP binding"/>
    <property type="evidence" value="ECO:0007669"/>
    <property type="project" value="UniProtKB-KW"/>
</dbReference>
<evidence type="ECO:0000256" key="18">
    <source>
        <dbReference type="ARBA" id="ARBA00022989"/>
    </source>
</evidence>
<dbReference type="SUPFAM" id="SSF52317">
    <property type="entry name" value="Class I glutamine amidotransferase-like"/>
    <property type="match status" value="1"/>
</dbReference>
<accession>A0AAE0RZ90</accession>
<keyword evidence="6 25" id="KW-0436">Ligase</keyword>
<evidence type="ECO:0000256" key="3">
    <source>
        <dbReference type="ARBA" id="ARBA00007533"/>
    </source>
</evidence>
<keyword evidence="19" id="KW-0472">Membrane</keyword>
<dbReference type="InterPro" id="IPR029062">
    <property type="entry name" value="Class_I_gatase-like"/>
</dbReference>
<comment type="catalytic activity">
    <reaction evidence="22 25">
        <text>UTP + L-glutamine + ATP + H2O = CTP + L-glutamate + ADP + phosphate + 2 H(+)</text>
        <dbReference type="Rhea" id="RHEA:26426"/>
        <dbReference type="ChEBI" id="CHEBI:15377"/>
        <dbReference type="ChEBI" id="CHEBI:15378"/>
        <dbReference type="ChEBI" id="CHEBI:29985"/>
        <dbReference type="ChEBI" id="CHEBI:30616"/>
        <dbReference type="ChEBI" id="CHEBI:37563"/>
        <dbReference type="ChEBI" id="CHEBI:43474"/>
        <dbReference type="ChEBI" id="CHEBI:46398"/>
        <dbReference type="ChEBI" id="CHEBI:58359"/>
        <dbReference type="ChEBI" id="CHEBI:456216"/>
        <dbReference type="EC" id="6.3.4.2"/>
    </reaction>
</comment>
<evidence type="ECO:0000256" key="2">
    <source>
        <dbReference type="ARBA" id="ARBA00005171"/>
    </source>
</evidence>
<evidence type="ECO:0000256" key="15">
    <source>
        <dbReference type="ARBA" id="ARBA00022842"/>
    </source>
</evidence>
<comment type="similarity">
    <text evidence="3 25">Belongs to the CTP synthase family.</text>
</comment>
<dbReference type="CDD" id="cd03113">
    <property type="entry name" value="CTPS_N"/>
    <property type="match status" value="1"/>
</dbReference>
<keyword evidence="21" id="KW-0325">Glycoprotein</keyword>
<name>A0AAE0RZ90_9BIVA</name>
<evidence type="ECO:0000256" key="14">
    <source>
        <dbReference type="ARBA" id="ARBA00022840"/>
    </source>
</evidence>
<dbReference type="InterPro" id="IPR023753">
    <property type="entry name" value="FAD/NAD-binding_dom"/>
</dbReference>
<dbReference type="EMBL" id="JAEAOA010001427">
    <property type="protein sequence ID" value="KAK3582472.1"/>
    <property type="molecule type" value="Genomic_DNA"/>
</dbReference>
<dbReference type="NCBIfam" id="NF003792">
    <property type="entry name" value="PRK05380.1"/>
    <property type="match status" value="1"/>
</dbReference>
<dbReference type="AlphaFoldDB" id="A0AAE0RZ90"/>
<dbReference type="GO" id="GO:0005829">
    <property type="term" value="C:cytosol"/>
    <property type="evidence" value="ECO:0007669"/>
    <property type="project" value="TreeGrafter"/>
</dbReference>
<evidence type="ECO:0000256" key="21">
    <source>
        <dbReference type="ARBA" id="ARBA00023180"/>
    </source>
</evidence>
<organism evidence="29 30">
    <name type="scientific">Potamilus streckersoni</name>
    <dbReference type="NCBI Taxonomy" id="2493646"/>
    <lineage>
        <taxon>Eukaryota</taxon>
        <taxon>Metazoa</taxon>
        <taxon>Spiralia</taxon>
        <taxon>Lophotrochozoa</taxon>
        <taxon>Mollusca</taxon>
        <taxon>Bivalvia</taxon>
        <taxon>Autobranchia</taxon>
        <taxon>Heteroconchia</taxon>
        <taxon>Palaeoheterodonta</taxon>
        <taxon>Unionida</taxon>
        <taxon>Unionoidea</taxon>
        <taxon>Unionidae</taxon>
        <taxon>Ambleminae</taxon>
        <taxon>Lampsilini</taxon>
        <taxon>Potamilus</taxon>
    </lineage>
</organism>
<dbReference type="SMART" id="SM00365">
    <property type="entry name" value="LRR_SD22"/>
    <property type="match status" value="7"/>
</dbReference>
<evidence type="ECO:0000256" key="24">
    <source>
        <dbReference type="ARBA" id="ARBA00048679"/>
    </source>
</evidence>
<feature type="domain" description="FAD/NAD(P)-binding" evidence="28">
    <location>
        <begin position="518"/>
        <end position="816"/>
    </location>
</feature>
<keyword evidence="30" id="KW-1185">Reference proteome</keyword>
<evidence type="ECO:0000259" key="28">
    <source>
        <dbReference type="Pfam" id="PF07992"/>
    </source>
</evidence>
<comment type="function">
    <text evidence="25">Catalyzes the ATP-dependent amination of UTP to CTP with either L-glutamine or ammonia as the source of nitrogen.</text>
</comment>
<evidence type="ECO:0000256" key="11">
    <source>
        <dbReference type="ARBA" id="ARBA00022729"/>
    </source>
</evidence>
<dbReference type="InterPro" id="IPR036188">
    <property type="entry name" value="FAD/NAD-bd_sf"/>
</dbReference>
<dbReference type="InterPro" id="IPR033828">
    <property type="entry name" value="GATase1_CTP_Synthase"/>
</dbReference>
<dbReference type="GO" id="GO:0004674">
    <property type="term" value="F:protein serine/threonine kinase activity"/>
    <property type="evidence" value="ECO:0007669"/>
    <property type="project" value="UniProtKB-EC"/>
</dbReference>
<comment type="pathway">
    <text evidence="2 25">Pyrimidine metabolism; CTP biosynthesis via de novo pathway; CTP from UDP: step 2/2.</text>
</comment>
<keyword evidence="7" id="KW-0433">Leucine-rich repeat</keyword>
<feature type="domain" description="CTP synthase N-terminal" evidence="27">
    <location>
        <begin position="8"/>
        <end position="272"/>
    </location>
</feature>
<keyword evidence="16 25" id="KW-0315">Glutamine amidotransferase</keyword>
<dbReference type="FunFam" id="3.80.10.10:FF:000186">
    <property type="entry name" value="LRR receptor-like serine/threonine-protein kinase ERECTA"/>
    <property type="match status" value="1"/>
</dbReference>
<dbReference type="InterPro" id="IPR001611">
    <property type="entry name" value="Leu-rich_rpt"/>
</dbReference>
<dbReference type="InterPro" id="IPR027417">
    <property type="entry name" value="P-loop_NTPase"/>
</dbReference>
<protein>
    <recommendedName>
        <fullName evidence="25">CTP synthase</fullName>
        <ecNumber evidence="25">6.3.4.2</ecNumber>
    </recommendedName>
    <alternativeName>
        <fullName evidence="25">UTP--ammonia ligase</fullName>
    </alternativeName>
</protein>
<reference evidence="29" key="1">
    <citation type="journal article" date="2021" name="Genome Biol. Evol.">
        <title>A High-Quality Reference Genome for a Parasitic Bivalve with Doubly Uniparental Inheritance (Bivalvia: Unionida).</title>
        <authorList>
            <person name="Smith C.H."/>
        </authorList>
    </citation>
    <scope>NUCLEOTIDE SEQUENCE</scope>
    <source>
        <strain evidence="29">CHS0354</strain>
    </source>
</reference>
<dbReference type="PRINTS" id="PR00019">
    <property type="entry name" value="LEURICHRPT"/>
</dbReference>
<dbReference type="InterPro" id="IPR003591">
    <property type="entry name" value="Leu-rich_rpt_typical-subtyp"/>
</dbReference>
<evidence type="ECO:0000256" key="8">
    <source>
        <dbReference type="ARBA" id="ARBA00022679"/>
    </source>
</evidence>
<evidence type="ECO:0000256" key="20">
    <source>
        <dbReference type="ARBA" id="ARBA00023170"/>
    </source>
</evidence>
<dbReference type="Pfam" id="PF13855">
    <property type="entry name" value="LRR_8"/>
    <property type="match status" value="3"/>
</dbReference>
<evidence type="ECO:0000256" key="17">
    <source>
        <dbReference type="ARBA" id="ARBA00022975"/>
    </source>
</evidence>
<reference evidence="29" key="3">
    <citation type="submission" date="2023-05" db="EMBL/GenBank/DDBJ databases">
        <authorList>
            <person name="Smith C.H."/>
        </authorList>
    </citation>
    <scope>NUCLEOTIDE SEQUENCE</scope>
    <source>
        <strain evidence="29">CHS0354</strain>
        <tissue evidence="29">Mantle</tissue>
    </source>
</reference>
<dbReference type="Proteomes" id="UP001195483">
    <property type="component" value="Unassembled WGS sequence"/>
</dbReference>
<dbReference type="Gene3D" id="3.40.50.880">
    <property type="match status" value="1"/>
</dbReference>
<comment type="subcellular location">
    <subcellularLocation>
        <location evidence="1">Cell membrane</location>
        <topology evidence="1">Single-pass type I membrane protein</topology>
    </subcellularLocation>
</comment>
<dbReference type="Pfam" id="PF00117">
    <property type="entry name" value="GATase"/>
    <property type="match status" value="1"/>
</dbReference>
<dbReference type="GO" id="GO:0009966">
    <property type="term" value="P:regulation of signal transduction"/>
    <property type="evidence" value="ECO:0007669"/>
    <property type="project" value="UniProtKB-ARBA"/>
</dbReference>
<dbReference type="GO" id="GO:0003883">
    <property type="term" value="F:CTP synthase activity"/>
    <property type="evidence" value="ECO:0007669"/>
    <property type="project" value="UniProtKB-UniRule"/>
</dbReference>
<dbReference type="Pfam" id="PF07992">
    <property type="entry name" value="Pyr_redox_2"/>
    <property type="match status" value="1"/>
</dbReference>
<keyword evidence="14 25" id="KW-0067">ATP-binding</keyword>
<evidence type="ECO:0000256" key="12">
    <source>
        <dbReference type="ARBA" id="ARBA00022737"/>
    </source>
</evidence>
<keyword evidence="15" id="KW-0460">Magnesium</keyword>
<evidence type="ECO:0000256" key="22">
    <source>
        <dbReference type="ARBA" id="ARBA00047781"/>
    </source>
</evidence>
<keyword evidence="17 25" id="KW-0665">Pyrimidine biosynthesis</keyword>
<evidence type="ECO:0000256" key="5">
    <source>
        <dbReference type="ARBA" id="ARBA00022553"/>
    </source>
</evidence>
<keyword evidence="20" id="KW-0675">Receptor</keyword>
<keyword evidence="9" id="KW-0812">Transmembrane</keyword>
<dbReference type="GO" id="GO:0044210">
    <property type="term" value="P:'de novo' CTP biosynthetic process"/>
    <property type="evidence" value="ECO:0007669"/>
    <property type="project" value="UniProtKB-UniRule"/>
</dbReference>
<dbReference type="FunFam" id="3.80.10.10:FF:000416">
    <property type="entry name" value="Probable leucine-rich repeat receptor-like protein kinase At5g63930"/>
    <property type="match status" value="1"/>
</dbReference>
<dbReference type="InterPro" id="IPR017926">
    <property type="entry name" value="GATASE"/>
</dbReference>
<evidence type="ECO:0000256" key="16">
    <source>
        <dbReference type="ARBA" id="ARBA00022962"/>
    </source>
</evidence>
<dbReference type="GO" id="GO:0005886">
    <property type="term" value="C:plasma membrane"/>
    <property type="evidence" value="ECO:0007669"/>
    <property type="project" value="UniProtKB-SubCell"/>
</dbReference>
<dbReference type="Gene3D" id="3.80.10.10">
    <property type="entry name" value="Ribonuclease Inhibitor"/>
    <property type="match status" value="3"/>
</dbReference>
<keyword evidence="13 25" id="KW-0547">Nucleotide-binding</keyword>
<evidence type="ECO:0000259" key="26">
    <source>
        <dbReference type="Pfam" id="PF00117"/>
    </source>
</evidence>
<dbReference type="NCBIfam" id="TIGR00337">
    <property type="entry name" value="PyrG"/>
    <property type="match status" value="1"/>
</dbReference>
<dbReference type="PROSITE" id="PS51273">
    <property type="entry name" value="GATASE_TYPE_1"/>
    <property type="match status" value="1"/>
</dbReference>
<evidence type="ECO:0000256" key="4">
    <source>
        <dbReference type="ARBA" id="ARBA00022475"/>
    </source>
</evidence>
<keyword evidence="11" id="KW-0732">Signal</keyword>
<dbReference type="PANTHER" id="PTHR11550">
    <property type="entry name" value="CTP SYNTHASE"/>
    <property type="match status" value="1"/>
</dbReference>
<dbReference type="GO" id="GO:0042802">
    <property type="term" value="F:identical protein binding"/>
    <property type="evidence" value="ECO:0007669"/>
    <property type="project" value="TreeGrafter"/>
</dbReference>
<dbReference type="GO" id="GO:0016491">
    <property type="term" value="F:oxidoreductase activity"/>
    <property type="evidence" value="ECO:0007669"/>
    <property type="project" value="InterPro"/>
</dbReference>
<keyword evidence="18" id="KW-1133">Transmembrane helix</keyword>
<feature type="domain" description="Glutamine amidotransferase" evidence="26">
    <location>
        <begin position="311"/>
        <end position="514"/>
    </location>
</feature>
<comment type="caution">
    <text evidence="29">The sequence shown here is derived from an EMBL/GenBank/DDBJ whole genome shotgun (WGS) entry which is preliminary data.</text>
</comment>
<dbReference type="SMART" id="SM00369">
    <property type="entry name" value="LRR_TYP"/>
    <property type="match status" value="10"/>
</dbReference>
<dbReference type="InterPro" id="IPR004468">
    <property type="entry name" value="CTP_synthase"/>
</dbReference>
<dbReference type="Gene3D" id="3.50.50.100">
    <property type="match status" value="1"/>
</dbReference>
<dbReference type="CDD" id="cd01746">
    <property type="entry name" value="GATase1_CTP_Synthase"/>
    <property type="match status" value="1"/>
</dbReference>
<gene>
    <name evidence="29" type="ORF">CHS0354_024019</name>
</gene>
<dbReference type="SUPFAM" id="SSF51905">
    <property type="entry name" value="FAD/NAD(P)-binding domain"/>
    <property type="match status" value="1"/>
</dbReference>
<evidence type="ECO:0000256" key="23">
    <source>
        <dbReference type="ARBA" id="ARBA00047899"/>
    </source>
</evidence>
<dbReference type="InterPro" id="IPR032675">
    <property type="entry name" value="LRR_dom_sf"/>
</dbReference>
<evidence type="ECO:0000313" key="29">
    <source>
        <dbReference type="EMBL" id="KAK3582472.1"/>
    </source>
</evidence>
<keyword evidence="4" id="KW-1003">Cell membrane</keyword>
<dbReference type="HAMAP" id="MF_01227">
    <property type="entry name" value="PyrG"/>
    <property type="match status" value="1"/>
</dbReference>
<evidence type="ECO:0000259" key="27">
    <source>
        <dbReference type="Pfam" id="PF06418"/>
    </source>
</evidence>
<evidence type="ECO:0000256" key="1">
    <source>
        <dbReference type="ARBA" id="ARBA00004251"/>
    </source>
</evidence>
<dbReference type="Pfam" id="PF00560">
    <property type="entry name" value="LRR_1"/>
    <property type="match status" value="3"/>
</dbReference>
<proteinExistence type="inferred from homology"/>
<evidence type="ECO:0000256" key="7">
    <source>
        <dbReference type="ARBA" id="ARBA00022614"/>
    </source>
</evidence>
<evidence type="ECO:0000256" key="9">
    <source>
        <dbReference type="ARBA" id="ARBA00022692"/>
    </source>
</evidence>
<evidence type="ECO:0000256" key="25">
    <source>
        <dbReference type="RuleBase" id="RU810713"/>
    </source>
</evidence>
<reference evidence="29" key="2">
    <citation type="journal article" date="2021" name="Genome Biol. Evol.">
        <title>Developing a high-quality reference genome for a parasitic bivalve with doubly uniparental inheritance (Bivalvia: Unionida).</title>
        <authorList>
            <person name="Smith C.H."/>
        </authorList>
    </citation>
    <scope>NUCLEOTIDE SEQUENCE</scope>
    <source>
        <strain evidence="29">CHS0354</strain>
        <tissue evidence="29">Mantle</tissue>
    </source>
</reference>
<dbReference type="PANTHER" id="PTHR11550:SF0">
    <property type="entry name" value="CTP SYNTHASE-RELATED"/>
    <property type="match status" value="1"/>
</dbReference>